<dbReference type="Pfam" id="PF13894">
    <property type="entry name" value="zf-C2H2_4"/>
    <property type="match status" value="1"/>
</dbReference>
<evidence type="ECO:0000256" key="2">
    <source>
        <dbReference type="ARBA" id="ARBA00022723"/>
    </source>
</evidence>
<dbReference type="Proteomes" id="UP000837857">
    <property type="component" value="Chromosome 30"/>
</dbReference>
<dbReference type="InterPro" id="IPR036236">
    <property type="entry name" value="Znf_C2H2_sf"/>
</dbReference>
<feature type="domain" description="C2H2-type" evidence="8">
    <location>
        <begin position="223"/>
        <end position="251"/>
    </location>
</feature>
<feature type="domain" description="C2H2-type" evidence="8">
    <location>
        <begin position="100"/>
        <end position="128"/>
    </location>
</feature>
<evidence type="ECO:0000256" key="7">
    <source>
        <dbReference type="PROSITE-ProRule" id="PRU00042"/>
    </source>
</evidence>
<dbReference type="Gene3D" id="3.30.160.60">
    <property type="entry name" value="Classic Zinc Finger"/>
    <property type="match status" value="7"/>
</dbReference>
<dbReference type="InterPro" id="IPR050888">
    <property type="entry name" value="ZnF_C2H2-type_TF"/>
</dbReference>
<accession>A0ABN8IUF2</accession>
<reference evidence="9" key="1">
    <citation type="submission" date="2022-03" db="EMBL/GenBank/DDBJ databases">
        <authorList>
            <person name="Martin H S."/>
        </authorList>
    </citation>
    <scope>NUCLEOTIDE SEQUENCE</scope>
</reference>
<dbReference type="InterPro" id="IPR013087">
    <property type="entry name" value="Znf_C2H2_type"/>
</dbReference>
<dbReference type="PANTHER" id="PTHR24406">
    <property type="entry name" value="TRANSCRIPTIONAL REPRESSOR CTCFL-RELATED"/>
    <property type="match status" value="1"/>
</dbReference>
<gene>
    <name evidence="9" type="ORF">IPOD504_LOCUS12760</name>
</gene>
<dbReference type="PROSITE" id="PS00028">
    <property type="entry name" value="ZINC_FINGER_C2H2_1"/>
    <property type="match status" value="7"/>
</dbReference>
<evidence type="ECO:0000256" key="5">
    <source>
        <dbReference type="ARBA" id="ARBA00022833"/>
    </source>
</evidence>
<keyword evidence="6" id="KW-0539">Nucleus</keyword>
<comment type="subcellular location">
    <subcellularLocation>
        <location evidence="1">Nucleus</location>
    </subcellularLocation>
</comment>
<dbReference type="SUPFAM" id="SSF57667">
    <property type="entry name" value="beta-beta-alpha zinc fingers"/>
    <property type="match status" value="3"/>
</dbReference>
<dbReference type="Pfam" id="PF00096">
    <property type="entry name" value="zf-C2H2"/>
    <property type="match status" value="4"/>
</dbReference>
<feature type="domain" description="C2H2-type" evidence="8">
    <location>
        <begin position="283"/>
        <end position="309"/>
    </location>
</feature>
<keyword evidence="5" id="KW-0862">Zinc</keyword>
<dbReference type="PROSITE" id="PS50157">
    <property type="entry name" value="ZINC_FINGER_C2H2_2"/>
    <property type="match status" value="6"/>
</dbReference>
<feature type="domain" description="C2H2-type" evidence="8">
    <location>
        <begin position="194"/>
        <end position="222"/>
    </location>
</feature>
<feature type="non-terminal residue" evidence="9">
    <location>
        <position position="1"/>
    </location>
</feature>
<evidence type="ECO:0000313" key="10">
    <source>
        <dbReference type="Proteomes" id="UP000837857"/>
    </source>
</evidence>
<keyword evidence="10" id="KW-1185">Reference proteome</keyword>
<organism evidence="9 10">
    <name type="scientific">Iphiclides podalirius</name>
    <name type="common">scarce swallowtail</name>
    <dbReference type="NCBI Taxonomy" id="110791"/>
    <lineage>
        <taxon>Eukaryota</taxon>
        <taxon>Metazoa</taxon>
        <taxon>Ecdysozoa</taxon>
        <taxon>Arthropoda</taxon>
        <taxon>Hexapoda</taxon>
        <taxon>Insecta</taxon>
        <taxon>Pterygota</taxon>
        <taxon>Neoptera</taxon>
        <taxon>Endopterygota</taxon>
        <taxon>Lepidoptera</taxon>
        <taxon>Glossata</taxon>
        <taxon>Ditrysia</taxon>
        <taxon>Papilionoidea</taxon>
        <taxon>Papilionidae</taxon>
        <taxon>Papilioninae</taxon>
        <taxon>Iphiclides</taxon>
    </lineage>
</organism>
<sequence>MTLKVHMEQRHSQREGGLECDVCKSVLSTERSYKEHTTRHVRRYECVACGKRNNNVHPVIKHYNEQHGSISTRFTCAECGFTTESHSRYRYHRDKHKAKVECKECGSTFVNPTGLRVHMFTVHGHSDRVYSCHACGKRYRAKSSLASHQARHAAAAASPSTFCPPCGTHYRSPLGLRHHLKTHSRHVRESDKRFICDECGSKFSTKRCLEEHIDWVHLKKVKHECSKCSKGFKNNSALKKHMNYVHEKKRPPRNKICDHCGRGFTTLTILRSHVRTHTGERPLLCSHCPATFAHPDALYTHTKLLHGTG</sequence>
<evidence type="ECO:0000256" key="3">
    <source>
        <dbReference type="ARBA" id="ARBA00022737"/>
    </source>
</evidence>
<protein>
    <recommendedName>
        <fullName evidence="8">C2H2-type domain-containing protein</fullName>
    </recommendedName>
</protein>
<feature type="domain" description="C2H2-type" evidence="8">
    <location>
        <begin position="130"/>
        <end position="157"/>
    </location>
</feature>
<feature type="domain" description="C2H2-type" evidence="8">
    <location>
        <begin position="255"/>
        <end position="282"/>
    </location>
</feature>
<evidence type="ECO:0000313" key="9">
    <source>
        <dbReference type="EMBL" id="CAH2064471.1"/>
    </source>
</evidence>
<name>A0ABN8IUF2_9NEOP</name>
<dbReference type="EMBL" id="OW152842">
    <property type="protein sequence ID" value="CAH2064471.1"/>
    <property type="molecule type" value="Genomic_DNA"/>
</dbReference>
<evidence type="ECO:0000256" key="1">
    <source>
        <dbReference type="ARBA" id="ARBA00004123"/>
    </source>
</evidence>
<evidence type="ECO:0000256" key="6">
    <source>
        <dbReference type="ARBA" id="ARBA00023242"/>
    </source>
</evidence>
<dbReference type="SMART" id="SM00355">
    <property type="entry name" value="ZnF_C2H2"/>
    <property type="match status" value="10"/>
</dbReference>
<keyword evidence="4 7" id="KW-0863">Zinc-finger</keyword>
<evidence type="ECO:0000259" key="8">
    <source>
        <dbReference type="PROSITE" id="PS50157"/>
    </source>
</evidence>
<evidence type="ECO:0000256" key="4">
    <source>
        <dbReference type="ARBA" id="ARBA00022771"/>
    </source>
</evidence>
<proteinExistence type="predicted"/>
<keyword evidence="3" id="KW-0677">Repeat</keyword>
<keyword evidence="2" id="KW-0479">Metal-binding</keyword>